<dbReference type="OrthoDB" id="1910266at2759"/>
<gene>
    <name evidence="2" type="ORF">L484_006540</name>
</gene>
<protein>
    <recommendedName>
        <fullName evidence="1">Myb/SANT-like domain-containing protein</fullName>
    </recommendedName>
</protein>
<dbReference type="STRING" id="981085.W9R8L2"/>
<dbReference type="InterPro" id="IPR045026">
    <property type="entry name" value="LIMYB"/>
</dbReference>
<proteinExistence type="predicted"/>
<evidence type="ECO:0000259" key="1">
    <source>
        <dbReference type="Pfam" id="PF12776"/>
    </source>
</evidence>
<dbReference type="AlphaFoldDB" id="W9R8L2"/>
<dbReference type="eggNOG" id="ENOG502QV1X">
    <property type="taxonomic scope" value="Eukaryota"/>
</dbReference>
<dbReference type="PANTHER" id="PTHR47584:SF17">
    <property type="entry name" value="MYB_SANT-LIKE DNA-BINDING DOMAIN PROTEIN"/>
    <property type="match status" value="1"/>
</dbReference>
<dbReference type="InterPro" id="IPR024752">
    <property type="entry name" value="Myb/SANT-like_dom"/>
</dbReference>
<sequence>MTFAVEESMPVSSASKANWTPAYHEVFLDLCVEETLKGNKPCSHFTREGWSNIVESFFKKVGMKYDKLQMKNHWDGTKRQWKVWLKLTTEGSLKWDPTTNKFCASLEDWANYIQANPEAAQFQFKKLQSAEKLKIIFGGDIGTEEMELATCHKRRNCCSTISVKDNEDECLYDETAPRRADKIQCRQSRTIDSEQSMSISAPRKAKVVWAPPLHKAFIDLSLEETLRGNKPGTHFTKQGWKNILGSFHKRTGLRFERLQLKNHWDNTKEQWKIWNKLVCTSCMKWDSSTKVFGANEEVWKNYIQENPEAAQFRYKELQFADKLDTIFNGAIYAGEEVPSAWHAEDGDKLIAPTLQIEKPGLLQPEVTAEHLYDPVPVESSSAAITLKNFVRAPLTQQVRLTYSIGECVDCLDGMEELEQGSDLYLFALDVFLKKEYREIFLQLKKPSLRISWLQRLQAGSQPLQ</sequence>
<evidence type="ECO:0000313" key="3">
    <source>
        <dbReference type="Proteomes" id="UP000030645"/>
    </source>
</evidence>
<dbReference type="PANTHER" id="PTHR47584">
    <property type="match status" value="1"/>
</dbReference>
<feature type="domain" description="Myb/SANT-like" evidence="1">
    <location>
        <begin position="18"/>
        <end position="112"/>
    </location>
</feature>
<accession>W9R8L2</accession>
<organism evidence="2 3">
    <name type="scientific">Morus notabilis</name>
    <dbReference type="NCBI Taxonomy" id="981085"/>
    <lineage>
        <taxon>Eukaryota</taxon>
        <taxon>Viridiplantae</taxon>
        <taxon>Streptophyta</taxon>
        <taxon>Embryophyta</taxon>
        <taxon>Tracheophyta</taxon>
        <taxon>Spermatophyta</taxon>
        <taxon>Magnoliopsida</taxon>
        <taxon>eudicotyledons</taxon>
        <taxon>Gunneridae</taxon>
        <taxon>Pentapetalae</taxon>
        <taxon>rosids</taxon>
        <taxon>fabids</taxon>
        <taxon>Rosales</taxon>
        <taxon>Moraceae</taxon>
        <taxon>Moreae</taxon>
        <taxon>Morus</taxon>
    </lineage>
</organism>
<evidence type="ECO:0000313" key="2">
    <source>
        <dbReference type="EMBL" id="EXB76106.1"/>
    </source>
</evidence>
<dbReference type="KEGG" id="mnt:21389967"/>
<name>W9R8L2_9ROSA</name>
<dbReference type="EMBL" id="KE344713">
    <property type="protein sequence ID" value="EXB76106.1"/>
    <property type="molecule type" value="Genomic_DNA"/>
</dbReference>
<feature type="domain" description="Myb/SANT-like" evidence="1">
    <location>
        <begin position="209"/>
        <end position="302"/>
    </location>
</feature>
<dbReference type="Pfam" id="PF12776">
    <property type="entry name" value="Myb_DNA-bind_3"/>
    <property type="match status" value="2"/>
</dbReference>
<reference evidence="3" key="1">
    <citation type="submission" date="2013-01" db="EMBL/GenBank/DDBJ databases">
        <title>Draft Genome Sequence of a Mulberry Tree, Morus notabilis C.K. Schneid.</title>
        <authorList>
            <person name="He N."/>
            <person name="Zhao S."/>
        </authorList>
    </citation>
    <scope>NUCLEOTIDE SEQUENCE</scope>
</reference>
<dbReference type="Proteomes" id="UP000030645">
    <property type="component" value="Unassembled WGS sequence"/>
</dbReference>
<keyword evidence="3" id="KW-1185">Reference proteome</keyword>